<reference evidence="2 3" key="1">
    <citation type="submission" date="2023-07" db="EMBL/GenBank/DDBJ databases">
        <title>Description of novel actinomycetes strains, isolated from tidal flat sediment.</title>
        <authorList>
            <person name="Lu C."/>
        </authorList>
    </citation>
    <scope>NUCLEOTIDE SEQUENCE [LARGE SCALE GENOMIC DNA]</scope>
    <source>
        <strain evidence="2 3">SYSU T00b441</strain>
    </source>
</reference>
<dbReference type="PANTHER" id="PTHR46732:SF8">
    <property type="entry name" value="ATP-DEPENDENT PROTEASE LA (LON) DOMAIN PROTEIN"/>
    <property type="match status" value="1"/>
</dbReference>
<dbReference type="InterPro" id="IPR046336">
    <property type="entry name" value="Lon_prtase_N_sf"/>
</dbReference>
<dbReference type="SMART" id="SM00464">
    <property type="entry name" value="LON"/>
    <property type="match status" value="1"/>
</dbReference>
<dbReference type="Pfam" id="PF02190">
    <property type="entry name" value="LON_substr_bdg"/>
    <property type="match status" value="1"/>
</dbReference>
<evidence type="ECO:0000259" key="1">
    <source>
        <dbReference type="PROSITE" id="PS51787"/>
    </source>
</evidence>
<dbReference type="Proteomes" id="UP001232536">
    <property type="component" value="Unassembled WGS sequence"/>
</dbReference>
<sequence>MSTVAQAIRELAMFPLGSVLLPGMPLPLRVFEPRYVALLSSVLGEPDRAFGVVLIERGSEVGGGDARFGVGTVAGIETVEIGEGSIQLVARGTTRVEVVEWLEDDPFPRARVRELAPLVIGPADLDALDDAERAVRETLTLLSEFVELRWPADVALSEDPTERLWQLVGIAPIGPLDQQSLLRSSTAGELITRLVEETRAARESITAGWTHDLGDEDLG</sequence>
<name>A0ABT9D557_9CELL</name>
<organism evidence="2 3">
    <name type="scientific">Actinotalea lenta</name>
    <dbReference type="NCBI Taxonomy" id="3064654"/>
    <lineage>
        <taxon>Bacteria</taxon>
        <taxon>Bacillati</taxon>
        <taxon>Actinomycetota</taxon>
        <taxon>Actinomycetes</taxon>
        <taxon>Micrococcales</taxon>
        <taxon>Cellulomonadaceae</taxon>
        <taxon>Actinotalea</taxon>
    </lineage>
</organism>
<dbReference type="EMBL" id="JAUQYP010000001">
    <property type="protein sequence ID" value="MDO8105858.1"/>
    <property type="molecule type" value="Genomic_DNA"/>
</dbReference>
<dbReference type="SUPFAM" id="SSF88697">
    <property type="entry name" value="PUA domain-like"/>
    <property type="match status" value="1"/>
</dbReference>
<evidence type="ECO:0000313" key="3">
    <source>
        <dbReference type="Proteomes" id="UP001232536"/>
    </source>
</evidence>
<dbReference type="Gene3D" id="2.30.130.40">
    <property type="entry name" value="LON domain-like"/>
    <property type="match status" value="1"/>
</dbReference>
<keyword evidence="3" id="KW-1185">Reference proteome</keyword>
<dbReference type="PROSITE" id="PS51787">
    <property type="entry name" value="LON_N"/>
    <property type="match status" value="1"/>
</dbReference>
<dbReference type="InterPro" id="IPR003111">
    <property type="entry name" value="Lon_prtase_N"/>
</dbReference>
<protein>
    <submittedName>
        <fullName evidence="2">LON peptidase substrate-binding domain-containing protein</fullName>
    </submittedName>
</protein>
<feature type="domain" description="Lon N-terminal" evidence="1">
    <location>
        <begin position="8"/>
        <end position="202"/>
    </location>
</feature>
<gene>
    <name evidence="2" type="ORF">Q6348_01445</name>
</gene>
<proteinExistence type="predicted"/>
<dbReference type="RefSeq" id="WP_304599559.1">
    <property type="nucleotide sequence ID" value="NZ_JAUQYP010000001.1"/>
</dbReference>
<accession>A0ABT9D557</accession>
<comment type="caution">
    <text evidence="2">The sequence shown here is derived from an EMBL/GenBank/DDBJ whole genome shotgun (WGS) entry which is preliminary data.</text>
</comment>
<dbReference type="PANTHER" id="PTHR46732">
    <property type="entry name" value="ATP-DEPENDENT PROTEASE LA (LON) DOMAIN PROTEIN"/>
    <property type="match status" value="1"/>
</dbReference>
<dbReference type="InterPro" id="IPR015947">
    <property type="entry name" value="PUA-like_sf"/>
</dbReference>
<evidence type="ECO:0000313" key="2">
    <source>
        <dbReference type="EMBL" id="MDO8105858.1"/>
    </source>
</evidence>